<sequence length="165" mass="17896">MREPKENRHRLAVDTLFQSAAIAWAACGGWSSRGLLMPVPWAPGYQVAPRCGGVQDPDDTLQGMPQTALEHVDVDLCLPLSKIAPQLARIVRKEIPADAEGVYGVPDEMENETTRLDPRTPEGCPSSGTPRALPARSVMGHCGKNMLSEKTETLENAPWVALNTL</sequence>
<evidence type="ECO:0000313" key="2">
    <source>
        <dbReference type="EMBL" id="CAA9460764.1"/>
    </source>
</evidence>
<reference evidence="2" key="1">
    <citation type="submission" date="2020-02" db="EMBL/GenBank/DDBJ databases">
        <authorList>
            <person name="Meier V. D."/>
        </authorList>
    </citation>
    <scope>NUCLEOTIDE SEQUENCE</scope>
    <source>
        <strain evidence="2">AVDCRST_MAG28</strain>
    </source>
</reference>
<name>A0A6J4R5K0_9ACTN</name>
<gene>
    <name evidence="2" type="ORF">AVDCRST_MAG28-3140</name>
</gene>
<proteinExistence type="predicted"/>
<protein>
    <submittedName>
        <fullName evidence="2">Uncharacterized protein</fullName>
    </submittedName>
</protein>
<dbReference type="SUPFAM" id="SSF52738">
    <property type="entry name" value="Methylesterase CheB, C-terminal domain"/>
    <property type="match status" value="1"/>
</dbReference>
<accession>A0A6J4R5K0</accession>
<dbReference type="InterPro" id="IPR035909">
    <property type="entry name" value="CheB_C"/>
</dbReference>
<feature type="region of interest" description="Disordered" evidence="1">
    <location>
        <begin position="111"/>
        <end position="137"/>
    </location>
</feature>
<organism evidence="2">
    <name type="scientific">uncultured Rubrobacteraceae bacterium</name>
    <dbReference type="NCBI Taxonomy" id="349277"/>
    <lineage>
        <taxon>Bacteria</taxon>
        <taxon>Bacillati</taxon>
        <taxon>Actinomycetota</taxon>
        <taxon>Rubrobacteria</taxon>
        <taxon>Rubrobacterales</taxon>
        <taxon>Rubrobacteraceae</taxon>
        <taxon>environmental samples</taxon>
    </lineage>
</organism>
<dbReference type="EMBL" id="CADCVE010000079">
    <property type="protein sequence ID" value="CAA9460764.1"/>
    <property type="molecule type" value="Genomic_DNA"/>
</dbReference>
<dbReference type="PROSITE" id="PS51257">
    <property type="entry name" value="PROKAR_LIPOPROTEIN"/>
    <property type="match status" value="1"/>
</dbReference>
<dbReference type="AlphaFoldDB" id="A0A6J4R5K0"/>
<evidence type="ECO:0000256" key="1">
    <source>
        <dbReference type="SAM" id="MobiDB-lite"/>
    </source>
</evidence>